<accession>B4M3B9</accession>
<organism evidence="1 3">
    <name type="scientific">Drosophila virilis</name>
    <name type="common">Fruit fly</name>
    <dbReference type="NCBI Taxonomy" id="7244"/>
    <lineage>
        <taxon>Eukaryota</taxon>
        <taxon>Metazoa</taxon>
        <taxon>Ecdysozoa</taxon>
        <taxon>Arthropoda</taxon>
        <taxon>Hexapoda</taxon>
        <taxon>Insecta</taxon>
        <taxon>Pterygota</taxon>
        <taxon>Neoptera</taxon>
        <taxon>Endopterygota</taxon>
        <taxon>Diptera</taxon>
        <taxon>Brachycera</taxon>
        <taxon>Muscomorpha</taxon>
        <taxon>Ephydroidea</taxon>
        <taxon>Drosophilidae</taxon>
        <taxon>Drosophila</taxon>
    </lineage>
</organism>
<gene>
    <name evidence="1" type="primary">Dvir\GJ18987</name>
    <name evidence="1" type="ORF">Dvir_GJ18987</name>
</gene>
<reference evidence="1" key="3">
    <citation type="submission" date="2008-06" db="EMBL/GenBank/DDBJ databases">
        <authorList>
            <consortium name="FlyBase"/>
        </authorList>
    </citation>
    <scope>NUCLEOTIDE SEQUENCE</scope>
    <source>
        <strain evidence="1">TSC#15010-1051.87</strain>
    </source>
</reference>
<dbReference type="EMBL" id="CH940651">
    <property type="protein sequence ID" value="KRF82168.1"/>
    <property type="molecule type" value="Genomic_DNA"/>
</dbReference>
<dbReference type="eggNOG" id="ENOG502TF4T">
    <property type="taxonomic scope" value="Eukaryota"/>
</dbReference>
<keyword evidence="3" id="KW-1185">Reference proteome</keyword>
<reference evidence="1 3" key="1">
    <citation type="journal article" date="2007" name="Nature">
        <title>Evolution of genes and genomes on the Drosophila phylogeny.</title>
        <authorList>
            <consortium name="Drosophila 12 Genomes Consortium"/>
            <person name="Clark A.G."/>
            <person name="Eisen M.B."/>
            <person name="Smith D.R."/>
            <person name="Bergman C.M."/>
            <person name="Oliver B."/>
            <person name="Markow T.A."/>
            <person name="Kaufman T.C."/>
            <person name="Kellis M."/>
            <person name="Gelbart W."/>
            <person name="Iyer V.N."/>
            <person name="Pollard D.A."/>
            <person name="Sackton T.B."/>
            <person name="Larracuente A.M."/>
            <person name="Singh N.D."/>
            <person name="Abad J.P."/>
            <person name="Abt D.N."/>
            <person name="Adryan B."/>
            <person name="Aguade M."/>
            <person name="Akashi H."/>
            <person name="Anderson W.W."/>
            <person name="Aquadro C.F."/>
            <person name="Ardell D.H."/>
            <person name="Arguello R."/>
            <person name="Artieri C.G."/>
            <person name="Barbash D.A."/>
            <person name="Barker D."/>
            <person name="Barsanti P."/>
            <person name="Batterham P."/>
            <person name="Batzoglou S."/>
            <person name="Begun D."/>
            <person name="Bhutkar A."/>
            <person name="Blanco E."/>
            <person name="Bosak S.A."/>
            <person name="Bradley R.K."/>
            <person name="Brand A.D."/>
            <person name="Brent M.R."/>
            <person name="Brooks A.N."/>
            <person name="Brown R.H."/>
            <person name="Butlin R.K."/>
            <person name="Caggese C."/>
            <person name="Calvi B.R."/>
            <person name="Bernardo de Carvalho A."/>
            <person name="Caspi A."/>
            <person name="Castrezana S."/>
            <person name="Celniker S.E."/>
            <person name="Chang J.L."/>
            <person name="Chapple C."/>
            <person name="Chatterji S."/>
            <person name="Chinwalla A."/>
            <person name="Civetta A."/>
            <person name="Clifton S.W."/>
            <person name="Comeron J.M."/>
            <person name="Costello J.C."/>
            <person name="Coyne J.A."/>
            <person name="Daub J."/>
            <person name="David R.G."/>
            <person name="Delcher A.L."/>
            <person name="Delehaunty K."/>
            <person name="Do C.B."/>
            <person name="Ebling H."/>
            <person name="Edwards K."/>
            <person name="Eickbush T."/>
            <person name="Evans J.D."/>
            <person name="Filipski A."/>
            <person name="Findeiss S."/>
            <person name="Freyhult E."/>
            <person name="Fulton L."/>
            <person name="Fulton R."/>
            <person name="Garcia A.C."/>
            <person name="Gardiner A."/>
            <person name="Garfield D.A."/>
            <person name="Garvin B.E."/>
            <person name="Gibson G."/>
            <person name="Gilbert D."/>
            <person name="Gnerre S."/>
            <person name="Godfrey J."/>
            <person name="Good R."/>
            <person name="Gotea V."/>
            <person name="Gravely B."/>
            <person name="Greenberg A.J."/>
            <person name="Griffiths-Jones S."/>
            <person name="Gross S."/>
            <person name="Guigo R."/>
            <person name="Gustafson E.A."/>
            <person name="Haerty W."/>
            <person name="Hahn M.W."/>
            <person name="Halligan D.L."/>
            <person name="Halpern A.L."/>
            <person name="Halter G.M."/>
            <person name="Han M.V."/>
            <person name="Heger A."/>
            <person name="Hillier L."/>
            <person name="Hinrichs A.S."/>
            <person name="Holmes I."/>
            <person name="Hoskins R.A."/>
            <person name="Hubisz M.J."/>
            <person name="Hultmark D."/>
            <person name="Huntley M.A."/>
            <person name="Jaffe D.B."/>
            <person name="Jagadeeshan S."/>
            <person name="Jeck W.R."/>
            <person name="Johnson J."/>
            <person name="Jones C.D."/>
            <person name="Jordan W.C."/>
            <person name="Karpen G.H."/>
            <person name="Kataoka E."/>
            <person name="Keightley P.D."/>
            <person name="Kheradpour P."/>
            <person name="Kirkness E.F."/>
            <person name="Koerich L.B."/>
            <person name="Kristiansen K."/>
            <person name="Kudrna D."/>
            <person name="Kulathinal R.J."/>
            <person name="Kumar S."/>
            <person name="Kwok R."/>
            <person name="Lander E."/>
            <person name="Langley C.H."/>
            <person name="Lapoint R."/>
            <person name="Lazzaro B.P."/>
            <person name="Lee S.J."/>
            <person name="Levesque L."/>
            <person name="Li R."/>
            <person name="Lin C.F."/>
            <person name="Lin M.F."/>
            <person name="Lindblad-Toh K."/>
            <person name="Llopart A."/>
            <person name="Long M."/>
            <person name="Low L."/>
            <person name="Lozovsky E."/>
            <person name="Lu J."/>
            <person name="Luo M."/>
            <person name="Machado C.A."/>
            <person name="Makalowski W."/>
            <person name="Marzo M."/>
            <person name="Matsuda M."/>
            <person name="Matzkin L."/>
            <person name="McAllister B."/>
            <person name="McBride C.S."/>
            <person name="McKernan B."/>
            <person name="McKernan K."/>
            <person name="Mendez-Lago M."/>
            <person name="Minx P."/>
            <person name="Mollenhauer M.U."/>
            <person name="Montooth K."/>
            <person name="Mount S.M."/>
            <person name="Mu X."/>
            <person name="Myers E."/>
            <person name="Negre B."/>
            <person name="Newfeld S."/>
            <person name="Nielsen R."/>
            <person name="Noor M.A."/>
            <person name="O'Grady P."/>
            <person name="Pachter L."/>
            <person name="Papaceit M."/>
            <person name="Parisi M.J."/>
            <person name="Parisi M."/>
            <person name="Parts L."/>
            <person name="Pedersen J.S."/>
            <person name="Pesole G."/>
            <person name="Phillippy A.M."/>
            <person name="Ponting C.P."/>
            <person name="Pop M."/>
            <person name="Porcelli D."/>
            <person name="Powell J.R."/>
            <person name="Prohaska S."/>
            <person name="Pruitt K."/>
            <person name="Puig M."/>
            <person name="Quesneville H."/>
            <person name="Ram K.R."/>
            <person name="Rand D."/>
            <person name="Rasmussen M.D."/>
            <person name="Reed L.K."/>
            <person name="Reenan R."/>
            <person name="Reily A."/>
            <person name="Remington K.A."/>
            <person name="Rieger T.T."/>
            <person name="Ritchie M.G."/>
            <person name="Robin C."/>
            <person name="Rogers Y.H."/>
            <person name="Rohde C."/>
            <person name="Rozas J."/>
            <person name="Rubenfield M.J."/>
            <person name="Ruiz A."/>
            <person name="Russo S."/>
            <person name="Salzberg S.L."/>
            <person name="Sanchez-Gracia A."/>
            <person name="Saranga D.J."/>
            <person name="Sato H."/>
            <person name="Schaeffer S.W."/>
            <person name="Schatz M.C."/>
            <person name="Schlenke T."/>
            <person name="Schwartz R."/>
            <person name="Segarra C."/>
            <person name="Singh R.S."/>
            <person name="Sirot L."/>
            <person name="Sirota M."/>
            <person name="Sisneros N.B."/>
            <person name="Smith C.D."/>
            <person name="Smith T.F."/>
            <person name="Spieth J."/>
            <person name="Stage D.E."/>
            <person name="Stark A."/>
            <person name="Stephan W."/>
            <person name="Strausberg R.L."/>
            <person name="Strempel S."/>
            <person name="Sturgill D."/>
            <person name="Sutton G."/>
            <person name="Sutton G.G."/>
            <person name="Tao W."/>
            <person name="Teichmann S."/>
            <person name="Tobari Y.N."/>
            <person name="Tomimura Y."/>
            <person name="Tsolas J.M."/>
            <person name="Valente V.L."/>
            <person name="Venter E."/>
            <person name="Venter J.C."/>
            <person name="Vicario S."/>
            <person name="Vieira F.G."/>
            <person name="Vilella A.J."/>
            <person name="Villasante A."/>
            <person name="Walenz B."/>
            <person name="Wang J."/>
            <person name="Wasserman M."/>
            <person name="Watts T."/>
            <person name="Wilson D."/>
            <person name="Wilson R.K."/>
            <person name="Wing R.A."/>
            <person name="Wolfner M.F."/>
            <person name="Wong A."/>
            <person name="Wong G.K."/>
            <person name="Wu C.I."/>
            <person name="Wu G."/>
            <person name="Yamamoto D."/>
            <person name="Yang H.P."/>
            <person name="Yang S.P."/>
            <person name="Yorke J.A."/>
            <person name="Yoshida K."/>
            <person name="Zdobnov E."/>
            <person name="Zhang P."/>
            <person name="Zhang Y."/>
            <person name="Zimin A.V."/>
            <person name="Baldwin J."/>
            <person name="Abdouelleil A."/>
            <person name="Abdulkadir J."/>
            <person name="Abebe A."/>
            <person name="Abera B."/>
            <person name="Abreu J."/>
            <person name="Acer S.C."/>
            <person name="Aftuck L."/>
            <person name="Alexander A."/>
            <person name="An P."/>
            <person name="Anderson E."/>
            <person name="Anderson S."/>
            <person name="Arachi H."/>
            <person name="Azer M."/>
            <person name="Bachantsang P."/>
            <person name="Barry A."/>
            <person name="Bayul T."/>
            <person name="Berlin A."/>
            <person name="Bessette D."/>
            <person name="Bloom T."/>
            <person name="Blye J."/>
            <person name="Boguslavskiy L."/>
            <person name="Bonnet C."/>
            <person name="Boukhgalter B."/>
            <person name="Bourzgui I."/>
            <person name="Brown A."/>
            <person name="Cahill P."/>
            <person name="Channer S."/>
            <person name="Cheshatsang Y."/>
            <person name="Chuda L."/>
            <person name="Citroen M."/>
            <person name="Collymore A."/>
            <person name="Cooke P."/>
            <person name="Costello M."/>
            <person name="D'Aco K."/>
            <person name="Daza R."/>
            <person name="De Haan G."/>
            <person name="DeGray S."/>
            <person name="DeMaso C."/>
            <person name="Dhargay N."/>
            <person name="Dooley K."/>
            <person name="Dooley E."/>
            <person name="Doricent M."/>
            <person name="Dorje P."/>
            <person name="Dorjee K."/>
            <person name="Dupes A."/>
            <person name="Elong R."/>
            <person name="Falk J."/>
            <person name="Farina A."/>
            <person name="Faro S."/>
            <person name="Ferguson D."/>
            <person name="Fisher S."/>
            <person name="Foley C.D."/>
            <person name="Franke A."/>
            <person name="Friedrich D."/>
            <person name="Gadbois L."/>
            <person name="Gearin G."/>
            <person name="Gearin C.R."/>
            <person name="Giannoukos G."/>
            <person name="Goode T."/>
            <person name="Graham J."/>
            <person name="Grandbois E."/>
            <person name="Grewal S."/>
            <person name="Gyaltsen K."/>
            <person name="Hafez N."/>
            <person name="Hagos B."/>
            <person name="Hall J."/>
            <person name="Henson C."/>
            <person name="Hollinger A."/>
            <person name="Honan T."/>
            <person name="Huard M.D."/>
            <person name="Hughes L."/>
            <person name="Hurhula B."/>
            <person name="Husby M.E."/>
            <person name="Kamat A."/>
            <person name="Kanga B."/>
            <person name="Kashin S."/>
            <person name="Khazanovich D."/>
            <person name="Kisner P."/>
            <person name="Lance K."/>
            <person name="Lara M."/>
            <person name="Lee W."/>
            <person name="Lennon N."/>
            <person name="Letendre F."/>
            <person name="LeVine R."/>
            <person name="Lipovsky A."/>
            <person name="Liu X."/>
            <person name="Liu J."/>
            <person name="Liu S."/>
            <person name="Lokyitsang T."/>
            <person name="Lokyitsang Y."/>
            <person name="Lubonja R."/>
            <person name="Lui A."/>
            <person name="MacDonald P."/>
            <person name="Magnisalis V."/>
            <person name="Maru K."/>
            <person name="Matthews C."/>
            <person name="McCusker W."/>
            <person name="McDonough S."/>
            <person name="Mehta T."/>
            <person name="Meldrim J."/>
            <person name="Meneus L."/>
            <person name="Mihai O."/>
            <person name="Mihalev A."/>
            <person name="Mihova T."/>
            <person name="Mittelman R."/>
            <person name="Mlenga V."/>
            <person name="Montmayeur A."/>
            <person name="Mulrain L."/>
            <person name="Navidi A."/>
            <person name="Naylor J."/>
            <person name="Negash T."/>
            <person name="Nguyen T."/>
            <person name="Nguyen N."/>
            <person name="Nicol R."/>
            <person name="Norbu C."/>
            <person name="Norbu N."/>
            <person name="Novod N."/>
            <person name="O'Neill B."/>
            <person name="Osman S."/>
            <person name="Markiewicz E."/>
            <person name="Oyono O.L."/>
            <person name="Patti C."/>
            <person name="Phunkhang P."/>
            <person name="Pierre F."/>
            <person name="Priest M."/>
            <person name="Raghuraman S."/>
            <person name="Rege F."/>
            <person name="Reyes R."/>
            <person name="Rise C."/>
            <person name="Rogov P."/>
            <person name="Ross K."/>
            <person name="Ryan E."/>
            <person name="Settipalli S."/>
            <person name="Shea T."/>
            <person name="Sherpa N."/>
            <person name="Shi L."/>
            <person name="Shih D."/>
            <person name="Sparrow T."/>
            <person name="Spaulding J."/>
            <person name="Stalker J."/>
            <person name="Stange-Thomann N."/>
            <person name="Stavropoulos S."/>
            <person name="Stone C."/>
            <person name="Strader C."/>
            <person name="Tesfaye S."/>
            <person name="Thomson T."/>
            <person name="Thoulutsang Y."/>
            <person name="Thoulutsang D."/>
            <person name="Topham K."/>
            <person name="Topping I."/>
            <person name="Tsamla T."/>
            <person name="Vassiliev H."/>
            <person name="Vo A."/>
            <person name="Wangchuk T."/>
            <person name="Wangdi T."/>
            <person name="Weiand M."/>
            <person name="Wilkinson J."/>
            <person name="Wilson A."/>
            <person name="Yadav S."/>
            <person name="Young G."/>
            <person name="Yu Q."/>
            <person name="Zembek L."/>
            <person name="Zhong D."/>
            <person name="Zimmer A."/>
            <person name="Zwirko Z."/>
            <person name="Jaffe D.B."/>
            <person name="Alvarez P."/>
            <person name="Brockman W."/>
            <person name="Butler J."/>
            <person name="Chin C."/>
            <person name="Gnerre S."/>
            <person name="Grabherr M."/>
            <person name="Kleber M."/>
            <person name="Mauceli E."/>
            <person name="MacCallum I."/>
        </authorList>
    </citation>
    <scope>NUCLEOTIDE SEQUENCE [LARGE SCALE GENOMIC DNA]</scope>
    <source>
        <strain evidence="1">TSC#15010-1051.87</strain>
        <strain evidence="3">Tucson 15010-1051.87</strain>
    </source>
</reference>
<dbReference type="InParanoid" id="B4M3B9"/>
<dbReference type="HOGENOM" id="CLU_895079_0_0_1"/>
<dbReference type="OrthoDB" id="7870370at2759"/>
<evidence type="ECO:0000313" key="2">
    <source>
        <dbReference type="EMBL" id="KRF82168.1"/>
    </source>
</evidence>
<dbReference type="AlphaFoldDB" id="B4M3B9"/>
<evidence type="ECO:0000313" key="3">
    <source>
        <dbReference type="Proteomes" id="UP000008792"/>
    </source>
</evidence>
<evidence type="ECO:0000313" key="1">
    <source>
        <dbReference type="EMBL" id="EDW65294.2"/>
    </source>
</evidence>
<dbReference type="Proteomes" id="UP000008792">
    <property type="component" value="Unassembled WGS sequence"/>
</dbReference>
<sequence>MVAMNVTEASTAHAIIVSEGTRNATIGLLEIWLELKGFSSMEEAKRQYRLHSLDLEYPLKEAANNSDYDGEDSESPEVELDKIFESLSKFRQLMSHINKFLPNDWYNDYFSNFEVKLEHNMSVAAHMLGIQNCTMDTTNEVPAHRHNHPLLEFAIVEEMTRLLKVLEKKYRVMHRRVTEAANA</sequence>
<dbReference type="KEGG" id="dvi:6632001"/>
<reference evidence="1" key="2">
    <citation type="journal article" date="2008" name="Bioinformatics">
        <title>Assembly reconciliation.</title>
        <authorList>
            <person name="Zimin A.V."/>
            <person name="Smith D.R."/>
            <person name="Sutton G."/>
            <person name="Yorke J.A."/>
        </authorList>
    </citation>
    <scope>NUCLEOTIDE SEQUENCE</scope>
    <source>
        <strain evidence="1">TSC#15010-1051.87</strain>
    </source>
</reference>
<name>B4M3B9_DROVI</name>
<protein>
    <submittedName>
        <fullName evidence="2">Uncharacterized protein, isoform B</fullName>
    </submittedName>
    <submittedName>
        <fullName evidence="1">Uncharacterized protein, isoform C</fullName>
    </submittedName>
</protein>
<dbReference type="EMBL" id="CH940651">
    <property type="protein sequence ID" value="EDW65294.2"/>
    <property type="molecule type" value="Genomic_DNA"/>
</dbReference>
<proteinExistence type="predicted"/>